<evidence type="ECO:0000259" key="2">
    <source>
        <dbReference type="Pfam" id="PF01844"/>
    </source>
</evidence>
<accession>A0A0F9PIU0</accession>
<feature type="compositionally biased region" description="Basic and acidic residues" evidence="1">
    <location>
        <begin position="189"/>
        <end position="199"/>
    </location>
</feature>
<dbReference type="Pfam" id="PF01844">
    <property type="entry name" value="HNH"/>
    <property type="match status" value="1"/>
</dbReference>
<feature type="domain" description="HNH" evidence="2">
    <location>
        <begin position="3"/>
        <end position="41"/>
    </location>
</feature>
<evidence type="ECO:0000313" key="3">
    <source>
        <dbReference type="EMBL" id="KKM93237.1"/>
    </source>
</evidence>
<name>A0A0F9PIU0_9ZZZZ</name>
<dbReference type="GO" id="GO:0008270">
    <property type="term" value="F:zinc ion binding"/>
    <property type="evidence" value="ECO:0007669"/>
    <property type="project" value="InterPro"/>
</dbReference>
<dbReference type="AlphaFoldDB" id="A0A0F9PIU0"/>
<sequence>MKCPVCLKGKTESPHHIVPRSHGGTDEDSNLIDVCLSCHDELETLADKGIYFTPRMALLLRLSGTAFQNNSEDIVINYNAEAKVPVYTPHTKHEPSGNLFMKYSQILLMMGINPSTVESSKLLVPLNTMIMLRNDSEPSTTKHRWLTADEVIDMSHLKTYRKQRIYNHVVGRPRISDGMPMSRQTVWRRNKEKEKEGAK</sequence>
<dbReference type="EMBL" id="LAZR01006293">
    <property type="protein sequence ID" value="KKM93237.1"/>
    <property type="molecule type" value="Genomic_DNA"/>
</dbReference>
<feature type="region of interest" description="Disordered" evidence="1">
    <location>
        <begin position="177"/>
        <end position="199"/>
    </location>
</feature>
<evidence type="ECO:0000256" key="1">
    <source>
        <dbReference type="SAM" id="MobiDB-lite"/>
    </source>
</evidence>
<dbReference type="InterPro" id="IPR002711">
    <property type="entry name" value="HNH"/>
</dbReference>
<reference evidence="3" key="1">
    <citation type="journal article" date="2015" name="Nature">
        <title>Complex archaea that bridge the gap between prokaryotes and eukaryotes.</title>
        <authorList>
            <person name="Spang A."/>
            <person name="Saw J.H."/>
            <person name="Jorgensen S.L."/>
            <person name="Zaremba-Niedzwiedzka K."/>
            <person name="Martijn J."/>
            <person name="Lind A.E."/>
            <person name="van Eijk R."/>
            <person name="Schleper C."/>
            <person name="Guy L."/>
            <person name="Ettema T.J."/>
        </authorList>
    </citation>
    <scope>NUCLEOTIDE SEQUENCE</scope>
</reference>
<dbReference type="Gene3D" id="1.10.30.50">
    <property type="match status" value="1"/>
</dbReference>
<gene>
    <name evidence="3" type="ORF">LCGC14_1210440</name>
</gene>
<dbReference type="GO" id="GO:0004519">
    <property type="term" value="F:endonuclease activity"/>
    <property type="evidence" value="ECO:0007669"/>
    <property type="project" value="InterPro"/>
</dbReference>
<organism evidence="3">
    <name type="scientific">marine sediment metagenome</name>
    <dbReference type="NCBI Taxonomy" id="412755"/>
    <lineage>
        <taxon>unclassified sequences</taxon>
        <taxon>metagenomes</taxon>
        <taxon>ecological metagenomes</taxon>
    </lineage>
</organism>
<dbReference type="GO" id="GO:0003676">
    <property type="term" value="F:nucleic acid binding"/>
    <property type="evidence" value="ECO:0007669"/>
    <property type="project" value="InterPro"/>
</dbReference>
<protein>
    <recommendedName>
        <fullName evidence="2">HNH domain-containing protein</fullName>
    </recommendedName>
</protein>
<dbReference type="CDD" id="cd00085">
    <property type="entry name" value="HNHc"/>
    <property type="match status" value="1"/>
</dbReference>
<proteinExistence type="predicted"/>
<dbReference type="InterPro" id="IPR003615">
    <property type="entry name" value="HNH_nuc"/>
</dbReference>
<comment type="caution">
    <text evidence="3">The sequence shown here is derived from an EMBL/GenBank/DDBJ whole genome shotgun (WGS) entry which is preliminary data.</text>
</comment>